<dbReference type="PATRIC" id="fig|477245.3.peg.6796"/>
<accession>A0A0C5GLG1</accession>
<dbReference type="AlphaFoldDB" id="A0A0C5GLG1"/>
<feature type="region of interest" description="Disordered" evidence="1">
    <location>
        <begin position="1"/>
        <end position="28"/>
    </location>
</feature>
<organism evidence="2 3">
    <name type="scientific">Streptomyces cyaneogriseus subsp. noncyanogenus</name>
    <dbReference type="NCBI Taxonomy" id="477245"/>
    <lineage>
        <taxon>Bacteria</taxon>
        <taxon>Bacillati</taxon>
        <taxon>Actinomycetota</taxon>
        <taxon>Actinomycetes</taxon>
        <taxon>Kitasatosporales</taxon>
        <taxon>Streptomycetaceae</taxon>
        <taxon>Streptomyces</taxon>
    </lineage>
</organism>
<reference evidence="2 3" key="1">
    <citation type="submission" date="2015-02" db="EMBL/GenBank/DDBJ databases">
        <title>Genome sequence of thermotolerant Streptomyces cyaneogriseus subsp. Noncyanogenus NMWT1, the producer of nematocidal antibiotics nemadectin.</title>
        <authorList>
            <person name="Wang H."/>
            <person name="Li C."/>
            <person name="Xiang W."/>
            <person name="Wang X."/>
        </authorList>
    </citation>
    <scope>NUCLEOTIDE SEQUENCE [LARGE SCALE GENOMIC DNA]</scope>
    <source>
        <strain evidence="2 3">NMWT 1</strain>
    </source>
</reference>
<feature type="compositionally biased region" description="Basic and acidic residues" evidence="1">
    <location>
        <begin position="1"/>
        <end position="19"/>
    </location>
</feature>
<protein>
    <submittedName>
        <fullName evidence="2">Uncharacterized protein</fullName>
    </submittedName>
</protein>
<dbReference type="EMBL" id="CP010849">
    <property type="protein sequence ID" value="AJP05341.1"/>
    <property type="molecule type" value="Genomic_DNA"/>
</dbReference>
<evidence type="ECO:0000313" key="3">
    <source>
        <dbReference type="Proteomes" id="UP000032234"/>
    </source>
</evidence>
<feature type="region of interest" description="Disordered" evidence="1">
    <location>
        <begin position="62"/>
        <end position="84"/>
    </location>
</feature>
<keyword evidence="3" id="KW-1185">Reference proteome</keyword>
<sequence>MAKWRAADQAHRRVEELRHSYGPPTQNLWTQRQSHTYETAVRAWRDLDRDVQAAVTGYAKENGQARDAVEGQVREAAQGPEPGL</sequence>
<evidence type="ECO:0000313" key="2">
    <source>
        <dbReference type="EMBL" id="AJP05341.1"/>
    </source>
</evidence>
<dbReference type="STRING" id="477245.TU94_31915"/>
<evidence type="ECO:0000256" key="1">
    <source>
        <dbReference type="SAM" id="MobiDB-lite"/>
    </source>
</evidence>
<dbReference type="Proteomes" id="UP000032234">
    <property type="component" value="Chromosome"/>
</dbReference>
<proteinExistence type="predicted"/>
<dbReference type="KEGG" id="scw:TU94_31915"/>
<feature type="compositionally biased region" description="Basic and acidic residues" evidence="1">
    <location>
        <begin position="63"/>
        <end position="73"/>
    </location>
</feature>
<gene>
    <name evidence="2" type="ORF">TU94_31915</name>
</gene>
<dbReference type="HOGENOM" id="CLU_2439383_0_0_11"/>
<name>A0A0C5GLG1_9ACTN</name>